<dbReference type="GO" id="GO:0009977">
    <property type="term" value="F:proton motive force dependent protein transmembrane transporter activity"/>
    <property type="evidence" value="ECO:0007669"/>
    <property type="project" value="TreeGrafter"/>
</dbReference>
<dbReference type="InterPro" id="IPR002033">
    <property type="entry name" value="TatC"/>
</dbReference>
<dbReference type="GO" id="GO:0065002">
    <property type="term" value="P:intracellular protein transmembrane transport"/>
    <property type="evidence" value="ECO:0007669"/>
    <property type="project" value="TreeGrafter"/>
</dbReference>
<evidence type="ECO:0000256" key="1">
    <source>
        <dbReference type="ARBA" id="ARBA00004141"/>
    </source>
</evidence>
<dbReference type="OrthoDB" id="9777044at2"/>
<accession>A0A2N5HCZ2</accession>
<comment type="similarity">
    <text evidence="5">Belongs to the TatC family.</text>
</comment>
<keyword evidence="5" id="KW-1003">Cell membrane</keyword>
<evidence type="ECO:0000313" key="6">
    <source>
        <dbReference type="EMBL" id="PLS03385.1"/>
    </source>
</evidence>
<comment type="subunit">
    <text evidence="5">Forms a complex with TatA.</text>
</comment>
<evidence type="ECO:0000256" key="5">
    <source>
        <dbReference type="HAMAP-Rule" id="MF_00902"/>
    </source>
</evidence>
<feature type="transmembrane region" description="Helical" evidence="5">
    <location>
        <begin position="61"/>
        <end position="84"/>
    </location>
</feature>
<name>A0A2N5HCZ2_9BACI</name>
<comment type="subcellular location">
    <subcellularLocation>
        <location evidence="5">Cell membrane</location>
        <topology evidence="5">Multi-pass membrane protein</topology>
    </subcellularLocation>
    <subcellularLocation>
        <location evidence="1">Membrane</location>
        <topology evidence="1">Multi-pass membrane protein</topology>
    </subcellularLocation>
</comment>
<dbReference type="EMBL" id="PGVE01000057">
    <property type="protein sequence ID" value="PLS03385.1"/>
    <property type="molecule type" value="Genomic_DNA"/>
</dbReference>
<feature type="transmembrane region" description="Helical" evidence="5">
    <location>
        <begin position="187"/>
        <end position="217"/>
    </location>
</feature>
<gene>
    <name evidence="5 6" type="primary">tatC</name>
    <name evidence="6" type="ORF">CVD27_15040</name>
</gene>
<dbReference type="PANTHER" id="PTHR30371:SF4">
    <property type="entry name" value="SEC-INDEPENDENT PROTEIN TRANSLOCASE PROTEIN TATCD"/>
    <property type="match status" value="1"/>
</dbReference>
<dbReference type="PANTHER" id="PTHR30371">
    <property type="entry name" value="SEC-INDEPENDENT PROTEIN TRANSLOCASE PROTEIN TATC"/>
    <property type="match status" value="1"/>
</dbReference>
<evidence type="ECO:0000256" key="4">
    <source>
        <dbReference type="ARBA" id="ARBA00023136"/>
    </source>
</evidence>
<keyword evidence="4 5" id="KW-0472">Membrane</keyword>
<protein>
    <recommendedName>
        <fullName evidence="5">Sec-independent protein translocase protein TatC</fullName>
    </recommendedName>
</protein>
<dbReference type="GO" id="GO:0043953">
    <property type="term" value="P:protein transport by the Tat complex"/>
    <property type="evidence" value="ECO:0007669"/>
    <property type="project" value="UniProtKB-UniRule"/>
</dbReference>
<evidence type="ECO:0000256" key="2">
    <source>
        <dbReference type="ARBA" id="ARBA00022692"/>
    </source>
</evidence>
<organism evidence="6 7">
    <name type="scientific">Neobacillus cucumis</name>
    <dbReference type="NCBI Taxonomy" id="1740721"/>
    <lineage>
        <taxon>Bacteria</taxon>
        <taxon>Bacillati</taxon>
        <taxon>Bacillota</taxon>
        <taxon>Bacilli</taxon>
        <taxon>Bacillales</taxon>
        <taxon>Bacillaceae</taxon>
        <taxon>Neobacillus</taxon>
    </lineage>
</organism>
<comment type="caution">
    <text evidence="5">Lacks conserved residue(s) required for the propagation of feature annotation.</text>
</comment>
<feature type="transmembrane region" description="Helical" evidence="5">
    <location>
        <begin position="104"/>
        <end position="128"/>
    </location>
</feature>
<feature type="transmembrane region" description="Helical" evidence="5">
    <location>
        <begin position="20"/>
        <end position="41"/>
    </location>
</feature>
<proteinExistence type="inferred from homology"/>
<keyword evidence="5" id="KW-0813">Transport</keyword>
<keyword evidence="5" id="KW-0653">Protein transport</keyword>
<dbReference type="NCBIfam" id="TIGR00945">
    <property type="entry name" value="tatC"/>
    <property type="match status" value="1"/>
</dbReference>
<feature type="transmembrane region" description="Helical" evidence="5">
    <location>
        <begin position="148"/>
        <end position="175"/>
    </location>
</feature>
<dbReference type="Pfam" id="PF00902">
    <property type="entry name" value="TatC"/>
    <property type="match status" value="1"/>
</dbReference>
<dbReference type="PRINTS" id="PR01840">
    <property type="entry name" value="TATCFAMILY"/>
</dbReference>
<keyword evidence="2 5" id="KW-0812">Transmembrane</keyword>
<evidence type="ECO:0000256" key="3">
    <source>
        <dbReference type="ARBA" id="ARBA00022989"/>
    </source>
</evidence>
<dbReference type="GO" id="GO:0033281">
    <property type="term" value="C:TAT protein transport complex"/>
    <property type="evidence" value="ECO:0007669"/>
    <property type="project" value="UniProtKB-UniRule"/>
</dbReference>
<reference evidence="6 7" key="1">
    <citation type="submission" date="2017-11" db="EMBL/GenBank/DDBJ databases">
        <title>Comparitive Functional Genomics of Dry Heat Resistant strains isolated from the Viking Spacecraft.</title>
        <authorList>
            <person name="Seuylemezian A."/>
            <person name="Cooper K."/>
            <person name="Vaishampayan P."/>
        </authorList>
    </citation>
    <scope>NUCLEOTIDE SEQUENCE [LARGE SCALE GENOMIC DNA]</scope>
    <source>
        <strain evidence="6 7">V32-6</strain>
    </source>
</reference>
<keyword evidence="3 5" id="KW-1133">Transmembrane helix</keyword>
<sequence>MDAEEQPLVEHLIDLRKSLLRSLVFFVLCFAASLLFINKLVPIITQHHELVMMGPLDVIRLYTGIAASVSLGLSLPFIAHQLWLFVRPALTEKERNAAVKFLPAISLSFICGLLFGYFVIFPTIYHFLIEMGQEHFKMFISAKEYFSFLLMFTIPFGFLFEVPLVLLFLTTIGVITPSSLGTIRKYAYIALAVVSAIITPPDFFSQLIVLVPLIALYEMGVFLSKMKWKQGDGSHASEA</sequence>
<keyword evidence="5" id="KW-0811">Translocation</keyword>
<dbReference type="HAMAP" id="MF_00902">
    <property type="entry name" value="TatC"/>
    <property type="match status" value="1"/>
</dbReference>
<dbReference type="Proteomes" id="UP000234950">
    <property type="component" value="Unassembled WGS sequence"/>
</dbReference>
<keyword evidence="7" id="KW-1185">Reference proteome</keyword>
<comment type="function">
    <text evidence="5">Part of the twin-arginine translocation (Tat) system that transports large folded proteins containing a characteristic twin-arginine motif in their signal peptide across membranes.</text>
</comment>
<dbReference type="RefSeq" id="WP_101648723.1">
    <property type="nucleotide sequence ID" value="NZ_PGVE01000057.1"/>
</dbReference>
<comment type="caution">
    <text evidence="6">The sequence shown here is derived from an EMBL/GenBank/DDBJ whole genome shotgun (WGS) entry which is preliminary data.</text>
</comment>
<dbReference type="AlphaFoldDB" id="A0A2N5HCZ2"/>
<evidence type="ECO:0000313" key="7">
    <source>
        <dbReference type="Proteomes" id="UP000234950"/>
    </source>
</evidence>